<dbReference type="PANTHER" id="PTHR30026">
    <property type="entry name" value="OUTER MEMBRANE PROTEIN TOLC"/>
    <property type="match status" value="1"/>
</dbReference>
<evidence type="ECO:0000256" key="7">
    <source>
        <dbReference type="ARBA" id="ARBA00023237"/>
    </source>
</evidence>
<dbReference type="GO" id="GO:0015562">
    <property type="term" value="F:efflux transmembrane transporter activity"/>
    <property type="evidence" value="ECO:0007669"/>
    <property type="project" value="InterPro"/>
</dbReference>
<accession>A0AAW7Y2Z5</accession>
<comment type="caution">
    <text evidence="8">The sequence shown here is derived from an EMBL/GenBank/DDBJ whole genome shotgun (WGS) entry which is preliminary data.</text>
</comment>
<keyword evidence="5" id="KW-0812">Transmembrane</keyword>
<evidence type="ECO:0000256" key="2">
    <source>
        <dbReference type="ARBA" id="ARBA00007613"/>
    </source>
</evidence>
<dbReference type="GO" id="GO:1990281">
    <property type="term" value="C:efflux pump complex"/>
    <property type="evidence" value="ECO:0007669"/>
    <property type="project" value="TreeGrafter"/>
</dbReference>
<dbReference type="GO" id="GO:0009279">
    <property type="term" value="C:cell outer membrane"/>
    <property type="evidence" value="ECO:0007669"/>
    <property type="project" value="UniProtKB-SubCell"/>
</dbReference>
<reference evidence="8" key="1">
    <citation type="submission" date="2023-07" db="EMBL/GenBank/DDBJ databases">
        <title>Genome content predicts the carbon catabolic preferences of heterotrophic bacteria.</title>
        <authorList>
            <person name="Gralka M."/>
        </authorList>
    </citation>
    <scope>NUCLEOTIDE SEQUENCE</scope>
    <source>
        <strain evidence="8">G2M05</strain>
    </source>
</reference>
<evidence type="ECO:0000313" key="9">
    <source>
        <dbReference type="Proteomes" id="UP001170624"/>
    </source>
</evidence>
<dbReference type="GO" id="GO:0015288">
    <property type="term" value="F:porin activity"/>
    <property type="evidence" value="ECO:0007669"/>
    <property type="project" value="TreeGrafter"/>
</dbReference>
<evidence type="ECO:0000313" key="8">
    <source>
        <dbReference type="EMBL" id="MDO6542707.1"/>
    </source>
</evidence>
<gene>
    <name evidence="8" type="ORF">Q4568_09185</name>
</gene>
<protein>
    <submittedName>
        <fullName evidence="8">TolC family protein</fullName>
    </submittedName>
</protein>
<dbReference type="Proteomes" id="UP001170624">
    <property type="component" value="Unassembled WGS sequence"/>
</dbReference>
<comment type="subcellular location">
    <subcellularLocation>
        <location evidence="1">Cell outer membrane</location>
    </subcellularLocation>
</comment>
<keyword evidence="4" id="KW-1134">Transmembrane beta strand</keyword>
<dbReference type="RefSeq" id="WP_303499191.1">
    <property type="nucleotide sequence ID" value="NZ_JAUOPU010000007.1"/>
</dbReference>
<evidence type="ECO:0000256" key="3">
    <source>
        <dbReference type="ARBA" id="ARBA00022448"/>
    </source>
</evidence>
<dbReference type="Gene3D" id="1.20.1600.10">
    <property type="entry name" value="Outer membrane efflux proteins (OEP)"/>
    <property type="match status" value="1"/>
</dbReference>
<keyword evidence="7" id="KW-0998">Cell outer membrane</keyword>
<dbReference type="EMBL" id="JAUOPU010000007">
    <property type="protein sequence ID" value="MDO6542707.1"/>
    <property type="molecule type" value="Genomic_DNA"/>
</dbReference>
<dbReference type="InterPro" id="IPR051906">
    <property type="entry name" value="TolC-like"/>
</dbReference>
<name>A0AAW7Y2Z5_9GAMM</name>
<evidence type="ECO:0000256" key="1">
    <source>
        <dbReference type="ARBA" id="ARBA00004442"/>
    </source>
</evidence>
<keyword evidence="3" id="KW-0813">Transport</keyword>
<evidence type="ECO:0000256" key="5">
    <source>
        <dbReference type="ARBA" id="ARBA00022692"/>
    </source>
</evidence>
<dbReference type="Pfam" id="PF02321">
    <property type="entry name" value="OEP"/>
    <property type="match status" value="2"/>
</dbReference>
<evidence type="ECO:0000256" key="6">
    <source>
        <dbReference type="ARBA" id="ARBA00023136"/>
    </source>
</evidence>
<comment type="similarity">
    <text evidence="2">Belongs to the outer membrane factor (OMF) (TC 1.B.17) family.</text>
</comment>
<dbReference type="PANTHER" id="PTHR30026:SF20">
    <property type="entry name" value="OUTER MEMBRANE PROTEIN TOLC"/>
    <property type="match status" value="1"/>
</dbReference>
<dbReference type="InterPro" id="IPR003423">
    <property type="entry name" value="OMP_efflux"/>
</dbReference>
<dbReference type="SUPFAM" id="SSF56954">
    <property type="entry name" value="Outer membrane efflux proteins (OEP)"/>
    <property type="match status" value="1"/>
</dbReference>
<proteinExistence type="inferred from homology"/>
<organism evidence="8 9">
    <name type="scientific">Photobacterium sanguinicancri</name>
    <dbReference type="NCBI Taxonomy" id="875932"/>
    <lineage>
        <taxon>Bacteria</taxon>
        <taxon>Pseudomonadati</taxon>
        <taxon>Pseudomonadota</taxon>
        <taxon>Gammaproteobacteria</taxon>
        <taxon>Vibrionales</taxon>
        <taxon>Vibrionaceae</taxon>
        <taxon>Photobacterium</taxon>
    </lineage>
</organism>
<sequence length="442" mass="48473">MLNRNMLTLTIKPLRLNRVMAGIALTCSVMAVTAFSPVVNAITLSDAWLAAKANEPQYLKSQIDVQIGEADVDSSRAGLLPGITASAGANWSDSNSDEVTGQYGIRLEQTIWDSTKWRTLDASEARLMSKALQTSAQKNALAEKVISAYLDVASSQAALNLAEQKYNESAKLLGLTEQRFKAGKIMATDLEDTRASHVDDQASILTAKAQLLDNQAALANLINVMPDQVDEVNAEQLFAPPLKYNGEQHWLKMARDNSPELLVALQNLKAAQINKDTAKAGYYPTVNGNVGYRNETKSNSNDLYAGLNLSVPLDLNGSTSASVEKASLQILQAKQDVRAVEIQLKQDVQIRYRKLALDWLRVEMAQQQVNSRQQVLSSKQSVYGAGLIDSLEVIRAHNRLFDSKNALQVLLYQYWKNRAALLKAVGQLDDNAISMVSKALHS</sequence>
<evidence type="ECO:0000256" key="4">
    <source>
        <dbReference type="ARBA" id="ARBA00022452"/>
    </source>
</evidence>
<keyword evidence="6" id="KW-0472">Membrane</keyword>
<dbReference type="AlphaFoldDB" id="A0AAW7Y2Z5"/>